<dbReference type="PROSITE" id="PS00688">
    <property type="entry name" value="SIGMA54_INTERACT_3"/>
    <property type="match status" value="1"/>
</dbReference>
<dbReference type="Pfam" id="PF02954">
    <property type="entry name" value="HTH_8"/>
    <property type="match status" value="1"/>
</dbReference>
<dbReference type="GO" id="GO:0006355">
    <property type="term" value="P:regulation of DNA-templated transcription"/>
    <property type="evidence" value="ECO:0007669"/>
    <property type="project" value="InterPro"/>
</dbReference>
<evidence type="ECO:0000313" key="6">
    <source>
        <dbReference type="EMBL" id="KKW67611.1"/>
    </source>
</evidence>
<name>A0A0U1PYR5_9BURK</name>
<keyword evidence="1" id="KW-0547">Nucleotide-binding</keyword>
<dbReference type="PATRIC" id="fig|1610491.3.peg.2046"/>
<evidence type="ECO:0000259" key="5">
    <source>
        <dbReference type="PROSITE" id="PS50045"/>
    </source>
</evidence>
<dbReference type="PANTHER" id="PTHR32071:SF57">
    <property type="entry name" value="C4-DICARBOXYLATE TRANSPORT TRANSCRIPTIONAL REGULATORY PROTEIN DCTD"/>
    <property type="match status" value="1"/>
</dbReference>
<dbReference type="InterPro" id="IPR009057">
    <property type="entry name" value="Homeodomain-like_sf"/>
</dbReference>
<dbReference type="STRING" id="1610491.AAV94_09635"/>
<dbReference type="GO" id="GO:0005524">
    <property type="term" value="F:ATP binding"/>
    <property type="evidence" value="ECO:0007669"/>
    <property type="project" value="UniProtKB-KW"/>
</dbReference>
<protein>
    <recommendedName>
        <fullName evidence="5">Sigma-54 factor interaction domain-containing protein</fullName>
    </recommendedName>
</protein>
<feature type="domain" description="Sigma-54 factor interaction" evidence="5">
    <location>
        <begin position="1"/>
        <end position="49"/>
    </location>
</feature>
<evidence type="ECO:0000256" key="3">
    <source>
        <dbReference type="ARBA" id="ARBA00023015"/>
    </source>
</evidence>
<dbReference type="Proteomes" id="UP000050580">
    <property type="component" value="Unassembled WGS sequence"/>
</dbReference>
<accession>A0A0U1PYR5</accession>
<comment type="caution">
    <text evidence="6">The sequence shown here is derived from an EMBL/GenBank/DDBJ whole genome shotgun (WGS) entry which is preliminary data.</text>
</comment>
<dbReference type="PANTHER" id="PTHR32071">
    <property type="entry name" value="TRANSCRIPTIONAL REGULATORY PROTEIN"/>
    <property type="match status" value="1"/>
</dbReference>
<dbReference type="InterPro" id="IPR025944">
    <property type="entry name" value="Sigma_54_int_dom_CS"/>
</dbReference>
<evidence type="ECO:0000256" key="1">
    <source>
        <dbReference type="ARBA" id="ARBA00022741"/>
    </source>
</evidence>
<evidence type="ECO:0000256" key="4">
    <source>
        <dbReference type="ARBA" id="ARBA00023163"/>
    </source>
</evidence>
<dbReference type="GO" id="GO:0043565">
    <property type="term" value="F:sequence-specific DNA binding"/>
    <property type="evidence" value="ECO:0007669"/>
    <property type="project" value="InterPro"/>
</dbReference>
<reference evidence="6 7" key="1">
    <citation type="submission" date="2015-05" db="EMBL/GenBank/DDBJ databases">
        <title>Draft genome sequence of Lampropedia sp. CT6, isolated from the microbial mat of a hot water spring, located at Manikaran, India.</title>
        <authorList>
            <person name="Tripathi C."/>
            <person name="Rani P."/>
            <person name="Mahato N.K."/>
            <person name="Lal R."/>
        </authorList>
    </citation>
    <scope>NUCLEOTIDE SEQUENCE [LARGE SCALE GENOMIC DNA]</scope>
    <source>
        <strain evidence="6 7">CT6</strain>
    </source>
</reference>
<keyword evidence="2" id="KW-0067">ATP-binding</keyword>
<sequence length="119" mass="13375">MYAHFSELAAQKYGMPKKAPDTACLAWMEAHDWPGNVRELAHFAEREVLGVSNGAIAQEPAGDLSLPARVEQFEARQIRDALARHKGDVKATLQELGIPRKTFYDKLQRHGIQRSDFMA</sequence>
<evidence type="ECO:0000256" key="2">
    <source>
        <dbReference type="ARBA" id="ARBA00022840"/>
    </source>
</evidence>
<dbReference type="InterPro" id="IPR058031">
    <property type="entry name" value="AAA_lid_NorR"/>
</dbReference>
<dbReference type="SUPFAM" id="SSF46689">
    <property type="entry name" value="Homeodomain-like"/>
    <property type="match status" value="1"/>
</dbReference>
<dbReference type="PROSITE" id="PS50045">
    <property type="entry name" value="SIGMA54_INTERACT_4"/>
    <property type="match status" value="1"/>
</dbReference>
<dbReference type="Gene3D" id="1.10.10.60">
    <property type="entry name" value="Homeodomain-like"/>
    <property type="match status" value="1"/>
</dbReference>
<evidence type="ECO:0000313" key="7">
    <source>
        <dbReference type="Proteomes" id="UP000050580"/>
    </source>
</evidence>
<proteinExistence type="predicted"/>
<dbReference type="Gene3D" id="1.10.8.60">
    <property type="match status" value="1"/>
</dbReference>
<keyword evidence="4" id="KW-0804">Transcription</keyword>
<gene>
    <name evidence="6" type="ORF">AAV94_09635</name>
</gene>
<dbReference type="EMBL" id="LBNQ01000027">
    <property type="protein sequence ID" value="KKW67611.1"/>
    <property type="molecule type" value="Genomic_DNA"/>
</dbReference>
<keyword evidence="3" id="KW-0805">Transcription regulation</keyword>
<dbReference type="Pfam" id="PF25601">
    <property type="entry name" value="AAA_lid_14"/>
    <property type="match status" value="1"/>
</dbReference>
<dbReference type="RefSeq" id="WP_046742129.1">
    <property type="nucleotide sequence ID" value="NZ_LBNQ01000027.1"/>
</dbReference>
<keyword evidence="7" id="KW-1185">Reference proteome</keyword>
<organism evidence="6 7">
    <name type="scientific">Lampropedia cohaerens</name>
    <dbReference type="NCBI Taxonomy" id="1610491"/>
    <lineage>
        <taxon>Bacteria</taxon>
        <taxon>Pseudomonadati</taxon>
        <taxon>Pseudomonadota</taxon>
        <taxon>Betaproteobacteria</taxon>
        <taxon>Burkholderiales</taxon>
        <taxon>Comamonadaceae</taxon>
        <taxon>Lampropedia</taxon>
    </lineage>
</organism>
<dbReference type="InterPro" id="IPR002197">
    <property type="entry name" value="HTH_Fis"/>
</dbReference>
<dbReference type="InterPro" id="IPR002078">
    <property type="entry name" value="Sigma_54_int"/>
</dbReference>
<dbReference type="AlphaFoldDB" id="A0A0U1PYR5"/>